<accession>A0A813EWC7</accession>
<evidence type="ECO:0000313" key="2">
    <source>
        <dbReference type="EMBL" id="CAE8602105.1"/>
    </source>
</evidence>
<sequence>MPRKEYSPWERDKQWQSRIVSEAFWSKWPDGAQRTEIWTAGLIPIRFGTPNLPTPRPVTSQVSRPVTAQEIPWSPATPRPMTGRSCCSTPRPCTSQTVASNRTPLSASQVAGALLMDGGKPRERTGSELSGSGLLKAQLDEERQRRLQIEERTNRLKEQLQREVAPLPRAVTPVVAMKTSSPPSVTNRLF</sequence>
<evidence type="ECO:0000313" key="3">
    <source>
        <dbReference type="Proteomes" id="UP000654075"/>
    </source>
</evidence>
<proteinExistence type="predicted"/>
<organism evidence="2 3">
    <name type="scientific">Polarella glacialis</name>
    <name type="common">Dinoflagellate</name>
    <dbReference type="NCBI Taxonomy" id="89957"/>
    <lineage>
        <taxon>Eukaryota</taxon>
        <taxon>Sar</taxon>
        <taxon>Alveolata</taxon>
        <taxon>Dinophyceae</taxon>
        <taxon>Suessiales</taxon>
        <taxon>Suessiaceae</taxon>
        <taxon>Polarella</taxon>
    </lineage>
</organism>
<feature type="region of interest" description="Disordered" evidence="1">
    <location>
        <begin position="54"/>
        <end position="89"/>
    </location>
</feature>
<dbReference type="AlphaFoldDB" id="A0A813EWC7"/>
<feature type="compositionally biased region" description="Polar residues" evidence="1">
    <location>
        <begin position="57"/>
        <end position="66"/>
    </location>
</feature>
<comment type="caution">
    <text evidence="2">The sequence shown here is derived from an EMBL/GenBank/DDBJ whole genome shotgun (WGS) entry which is preliminary data.</text>
</comment>
<keyword evidence="3" id="KW-1185">Reference proteome</keyword>
<protein>
    <submittedName>
        <fullName evidence="2">Uncharacterized protein</fullName>
    </submittedName>
</protein>
<gene>
    <name evidence="2" type="ORF">PGLA1383_LOCUS20364</name>
</gene>
<name>A0A813EWC7_POLGL</name>
<reference evidence="2" key="1">
    <citation type="submission" date="2021-02" db="EMBL/GenBank/DDBJ databases">
        <authorList>
            <person name="Dougan E. K."/>
            <person name="Rhodes N."/>
            <person name="Thang M."/>
            <person name="Chan C."/>
        </authorList>
    </citation>
    <scope>NUCLEOTIDE SEQUENCE</scope>
</reference>
<dbReference type="EMBL" id="CAJNNV010013845">
    <property type="protein sequence ID" value="CAE8602105.1"/>
    <property type="molecule type" value="Genomic_DNA"/>
</dbReference>
<evidence type="ECO:0000256" key="1">
    <source>
        <dbReference type="SAM" id="MobiDB-lite"/>
    </source>
</evidence>
<dbReference type="Proteomes" id="UP000654075">
    <property type="component" value="Unassembled WGS sequence"/>
</dbReference>